<dbReference type="Pfam" id="PF21757">
    <property type="entry name" value="DUF6870"/>
    <property type="match status" value="1"/>
</dbReference>
<gene>
    <name evidence="2" type="ORF">AT55_02095</name>
</gene>
<name>A0AAW3GJA3_STRSZ</name>
<dbReference type="EMBL" id="JAUE01000107">
    <property type="protein sequence ID" value="KIS14805.1"/>
    <property type="molecule type" value="Genomic_DNA"/>
</dbReference>
<dbReference type="RefSeq" id="WP_043037570.1">
    <property type="nucleotide sequence ID" value="NZ_JAUE01000107.1"/>
</dbReference>
<comment type="caution">
    <text evidence="2">The sequence shown here is derived from an EMBL/GenBank/DDBJ whole genome shotgun (WGS) entry which is preliminary data.</text>
</comment>
<organism evidence="2 3">
    <name type="scientific">Streptococcus equi subsp. zooepidemicus Sz4is</name>
    <dbReference type="NCBI Taxonomy" id="1381082"/>
    <lineage>
        <taxon>Bacteria</taxon>
        <taxon>Bacillati</taxon>
        <taxon>Bacillota</taxon>
        <taxon>Bacilli</taxon>
        <taxon>Lactobacillales</taxon>
        <taxon>Streptococcaceae</taxon>
        <taxon>Streptococcus</taxon>
    </lineage>
</organism>
<sequence>MNMEELTRYKNMSVEDIDRNIVPDVEDIKNKNSIDPLSMYFIKVGNVVVKCSYAKNGRSLEDCFLSYIKKKAMLLD</sequence>
<dbReference type="InterPro" id="IPR049222">
    <property type="entry name" value="DUF6870"/>
</dbReference>
<feature type="domain" description="DUF6870" evidence="1">
    <location>
        <begin position="40"/>
        <end position="68"/>
    </location>
</feature>
<dbReference type="AlphaFoldDB" id="A0AAW3GJA3"/>
<reference evidence="2 3" key="1">
    <citation type="submission" date="2013-11" db="EMBL/GenBank/DDBJ databases">
        <authorList>
            <person name="da Piedade I."/>
            <person name="Tang M.H.E."/>
            <person name="Bojesen A.M."/>
        </authorList>
    </citation>
    <scope>NUCLEOTIDE SEQUENCE [LARGE SCALE GENOMIC DNA]</scope>
    <source>
        <strain evidence="2 3">Sz4is</strain>
    </source>
</reference>
<dbReference type="Proteomes" id="UP000032278">
    <property type="component" value="Unassembled WGS sequence"/>
</dbReference>
<protein>
    <recommendedName>
        <fullName evidence="1">DUF6870 domain-containing protein</fullName>
    </recommendedName>
</protein>
<proteinExistence type="predicted"/>
<evidence type="ECO:0000313" key="2">
    <source>
        <dbReference type="EMBL" id="KIS14805.1"/>
    </source>
</evidence>
<accession>A0AAW3GJA3</accession>
<evidence type="ECO:0000313" key="3">
    <source>
        <dbReference type="Proteomes" id="UP000032278"/>
    </source>
</evidence>
<evidence type="ECO:0000259" key="1">
    <source>
        <dbReference type="Pfam" id="PF21757"/>
    </source>
</evidence>